<organism evidence="6 7">
    <name type="scientific">Macrococcus hajekii</name>
    <dbReference type="NCBI Taxonomy" id="198482"/>
    <lineage>
        <taxon>Bacteria</taxon>
        <taxon>Bacillati</taxon>
        <taxon>Bacillota</taxon>
        <taxon>Bacilli</taxon>
        <taxon>Bacillales</taxon>
        <taxon>Staphylococcaceae</taxon>
        <taxon>Macrococcus</taxon>
    </lineage>
</organism>
<dbReference type="InterPro" id="IPR009100">
    <property type="entry name" value="AcylCoA_DH/oxidase_NM_dom_sf"/>
</dbReference>
<keyword evidence="2" id="KW-0560">Oxidoreductase</keyword>
<dbReference type="InterPro" id="IPR006091">
    <property type="entry name" value="Acyl-CoA_Oxase/DH_mid-dom"/>
</dbReference>
<evidence type="ECO:0000259" key="4">
    <source>
        <dbReference type="Pfam" id="PF02771"/>
    </source>
</evidence>
<dbReference type="Gene3D" id="2.40.110.10">
    <property type="entry name" value="Butyryl-CoA Dehydrogenase, subunit A, domain 2"/>
    <property type="match status" value="1"/>
</dbReference>
<keyword evidence="7" id="KW-1185">Reference proteome</keyword>
<dbReference type="CDD" id="cd00567">
    <property type="entry name" value="ACAD"/>
    <property type="match status" value="1"/>
</dbReference>
<feature type="domain" description="Acyl-CoA dehydrogenase C-terminal" evidence="5">
    <location>
        <begin position="240"/>
        <end position="357"/>
    </location>
</feature>
<keyword evidence="1" id="KW-0285">Flavoprotein</keyword>
<dbReference type="Pfam" id="PF08028">
    <property type="entry name" value="Acyl-CoA_dh_2"/>
    <property type="match status" value="1"/>
</dbReference>
<dbReference type="InterPro" id="IPR046373">
    <property type="entry name" value="Acyl-CoA_Oxase/DH_mid-dom_sf"/>
</dbReference>
<dbReference type="GO" id="GO:0050660">
    <property type="term" value="F:flavin adenine dinucleotide binding"/>
    <property type="evidence" value="ECO:0007669"/>
    <property type="project" value="InterPro"/>
</dbReference>
<dbReference type="Gene3D" id="1.20.140.10">
    <property type="entry name" value="Butyryl-CoA Dehydrogenase, subunit A, domain 3"/>
    <property type="match status" value="1"/>
</dbReference>
<dbReference type="RefSeq" id="WP_133429925.1">
    <property type="nucleotide sequence ID" value="NZ_BMCC01000003.1"/>
</dbReference>
<evidence type="ECO:0000313" key="6">
    <source>
        <dbReference type="EMBL" id="TDM01913.1"/>
    </source>
</evidence>
<dbReference type="SUPFAM" id="SSF56645">
    <property type="entry name" value="Acyl-CoA dehydrogenase NM domain-like"/>
    <property type="match status" value="1"/>
</dbReference>
<evidence type="ECO:0000256" key="1">
    <source>
        <dbReference type="ARBA" id="ARBA00022630"/>
    </source>
</evidence>
<dbReference type="EMBL" id="SCWE01000002">
    <property type="protein sequence ID" value="TDM01913.1"/>
    <property type="molecule type" value="Genomic_DNA"/>
</dbReference>
<dbReference type="Pfam" id="PF02770">
    <property type="entry name" value="Acyl-CoA_dh_M"/>
    <property type="match status" value="1"/>
</dbReference>
<feature type="domain" description="Acyl-CoA oxidase/dehydrogenase middle" evidence="3">
    <location>
        <begin position="127"/>
        <end position="218"/>
    </location>
</feature>
<dbReference type="InterPro" id="IPR013786">
    <property type="entry name" value="AcylCoA_DH/ox_N"/>
</dbReference>
<dbReference type="PIRSF" id="PIRSF016578">
    <property type="entry name" value="HsaA"/>
    <property type="match status" value="1"/>
</dbReference>
<dbReference type="SUPFAM" id="SSF47203">
    <property type="entry name" value="Acyl-CoA dehydrogenase C-terminal domain-like"/>
    <property type="match status" value="1"/>
</dbReference>
<dbReference type="PANTHER" id="PTHR43884">
    <property type="entry name" value="ACYL-COA DEHYDROGENASE"/>
    <property type="match status" value="1"/>
</dbReference>
<gene>
    <name evidence="6" type="ORF">ERX37_06795</name>
</gene>
<dbReference type="InterPro" id="IPR036250">
    <property type="entry name" value="AcylCo_DH-like_C"/>
</dbReference>
<dbReference type="InterPro" id="IPR013107">
    <property type="entry name" value="Acyl-CoA_DH_C"/>
</dbReference>
<dbReference type="InterPro" id="IPR037069">
    <property type="entry name" value="AcylCoA_DH/ox_N_sf"/>
</dbReference>
<dbReference type="PANTHER" id="PTHR43884:SF25">
    <property type="entry name" value="ACYL-COA DEHYDROGENASE YDBM-RELATED"/>
    <property type="match status" value="1"/>
</dbReference>
<dbReference type="Pfam" id="PF02771">
    <property type="entry name" value="Acyl-CoA_dh_N"/>
    <property type="match status" value="1"/>
</dbReference>
<sequence>MDRELFIENDIERKWLSLFEDNREWIIESARTADIKGELNHQLIDWLIDKGYNRLTLPEEHGGFGCNVKSAVLIHEALATYDESTALSIGWHLGVVGEVFEFSIWSDEMLAELATDIQAGGITNRVVSEAAMGSPTRGGRAATNAVRHQEGWLLNGVKTYVSMSHRLTHYLVGAYDEETGGLSFFYIPRETTGCEIKETWDVIGMRATASHDLILNDVFVPDRYRVEWSREKQENPWLLLIPAVYLGIAQGAADDATDFALQHSPDSIEGVIADIPHIETKLGQIEFEMMTSRHFLYQAAQLHVEGKSNLLATYGVAKVQVLNKGIAVTDLAMRIIGGQSLNTSGLIERRYRSIRAGLHNPPMEDAVMNQLANKIKKSH</sequence>
<evidence type="ECO:0000256" key="2">
    <source>
        <dbReference type="ARBA" id="ARBA00023002"/>
    </source>
</evidence>
<dbReference type="OrthoDB" id="9785203at2"/>
<comment type="caution">
    <text evidence="6">The sequence shown here is derived from an EMBL/GenBank/DDBJ whole genome shotgun (WGS) entry which is preliminary data.</text>
</comment>
<reference evidence="6 7" key="1">
    <citation type="submission" date="2019-01" db="EMBL/GenBank/DDBJ databases">
        <title>Draft genome sequences of the type strains of six Macrococcus species.</title>
        <authorList>
            <person name="Mazhar S."/>
            <person name="Altermann E."/>
            <person name="Hill C."/>
            <person name="Mcauliffe O."/>
        </authorList>
    </citation>
    <scope>NUCLEOTIDE SEQUENCE [LARGE SCALE GENOMIC DNA]</scope>
    <source>
        <strain evidence="6 7">CCM4809</strain>
    </source>
</reference>
<feature type="domain" description="Acyl-CoA dehydrogenase/oxidase N-terminal" evidence="4">
    <location>
        <begin position="27"/>
        <end position="98"/>
    </location>
</feature>
<dbReference type="AlphaFoldDB" id="A0A4R6BJN1"/>
<protein>
    <submittedName>
        <fullName evidence="6">Acyl-CoA dehydrogenase</fullName>
    </submittedName>
</protein>
<accession>A0A4R6BJN1</accession>
<dbReference type="Proteomes" id="UP000295328">
    <property type="component" value="Unassembled WGS sequence"/>
</dbReference>
<evidence type="ECO:0000259" key="5">
    <source>
        <dbReference type="Pfam" id="PF08028"/>
    </source>
</evidence>
<dbReference type="Gene3D" id="1.10.540.10">
    <property type="entry name" value="Acyl-CoA dehydrogenase/oxidase, N-terminal domain"/>
    <property type="match status" value="1"/>
</dbReference>
<evidence type="ECO:0000259" key="3">
    <source>
        <dbReference type="Pfam" id="PF02770"/>
    </source>
</evidence>
<evidence type="ECO:0000313" key="7">
    <source>
        <dbReference type="Proteomes" id="UP000295328"/>
    </source>
</evidence>
<dbReference type="GO" id="GO:0003995">
    <property type="term" value="F:acyl-CoA dehydrogenase activity"/>
    <property type="evidence" value="ECO:0007669"/>
    <property type="project" value="TreeGrafter"/>
</dbReference>
<name>A0A4R6BJN1_9STAP</name>
<proteinExistence type="predicted"/>